<feature type="domain" description="Trimeric autotransporter adhesin YadA-like stalk" evidence="1">
    <location>
        <begin position="236"/>
        <end position="273"/>
    </location>
</feature>
<name>A0ABP2GWV2_9PAST</name>
<dbReference type="Gene3D" id="6.20.50.100">
    <property type="match status" value="1"/>
</dbReference>
<feature type="non-terminal residue" evidence="2">
    <location>
        <position position="277"/>
    </location>
</feature>
<accession>A0ABP2GWV2</accession>
<proteinExistence type="predicted"/>
<evidence type="ECO:0000313" key="3">
    <source>
        <dbReference type="Proteomes" id="UP000003394"/>
    </source>
</evidence>
<dbReference type="EMBL" id="ACFT01000123">
    <property type="protein sequence ID" value="EEV25383.1"/>
    <property type="molecule type" value="Genomic_DNA"/>
</dbReference>
<dbReference type="Gene3D" id="2.20.70.140">
    <property type="match status" value="1"/>
</dbReference>
<organism evidence="2 3">
    <name type="scientific">Actinobacillus minor 202</name>
    <dbReference type="NCBI Taxonomy" id="591023"/>
    <lineage>
        <taxon>Bacteria</taxon>
        <taxon>Pseudomonadati</taxon>
        <taxon>Pseudomonadota</taxon>
        <taxon>Gammaproteobacteria</taxon>
        <taxon>Pasteurellales</taxon>
        <taxon>Pasteurellaceae</taxon>
        <taxon>Actinobacillus</taxon>
    </lineage>
</organism>
<reference evidence="2 3" key="1">
    <citation type="journal article" date="2010" name="Vet. Microbiol.">
        <title>Production of haemolysins by strains of the Actinobacillus minor/porcitonsillarum complex.</title>
        <authorList>
            <person name="Arya G."/>
            <person name="Niven D.F."/>
        </authorList>
    </citation>
    <scope>NUCLEOTIDE SEQUENCE [LARGE SCALE GENOMIC DNA]</scope>
    <source>
        <strain evidence="3">strain 202</strain>
    </source>
</reference>
<dbReference type="InterPro" id="IPR011049">
    <property type="entry name" value="Serralysin-like_metalloprot_C"/>
</dbReference>
<comment type="caution">
    <text evidence="2">The sequence shown here is derived from an EMBL/GenBank/DDBJ whole genome shotgun (WGS) entry which is preliminary data.</text>
</comment>
<dbReference type="InterPro" id="IPR008635">
    <property type="entry name" value="Coiled_stalk_dom"/>
</dbReference>
<dbReference type="Gene3D" id="1.20.5.170">
    <property type="match status" value="1"/>
</dbReference>
<gene>
    <name evidence="2" type="ORF">AM202_04147</name>
</gene>
<feature type="domain" description="Trimeric autotransporter adhesin YadA-like stalk" evidence="1">
    <location>
        <begin position="1"/>
        <end position="35"/>
    </location>
</feature>
<evidence type="ECO:0000259" key="1">
    <source>
        <dbReference type="Pfam" id="PF05662"/>
    </source>
</evidence>
<sequence length="277" mass="28259">GVNGTDAVNKDQLEKVNSTASAGWNLTVNSSNSSNVAPNATVDLANKDGNIIITKEANNVTFGLNDKLTIGGKDGQNGKIGLDGANGTIGLNGKDGVSANITVKDGKPGVDGKNGTTRIVYEKADGSTEEVATLNDGLIFTGNNEVQNAHKLNSVVKVVGEGVNKAVSDSFKSASGNINVKANGSDTLEIQLNKDIDLTTDGSVTIGDTVVNQNGVTIDNGPSITKDGGVNAGDKKVTNVTAGNVSADSKDAVNGSQLYATNQNVTNITNEVAKGWN</sequence>
<dbReference type="SUPFAM" id="SSF101967">
    <property type="entry name" value="Adhesin YadA, collagen-binding domain"/>
    <property type="match status" value="1"/>
</dbReference>
<feature type="non-terminal residue" evidence="2">
    <location>
        <position position="1"/>
    </location>
</feature>
<keyword evidence="3" id="KW-1185">Reference proteome</keyword>
<dbReference type="Pfam" id="PF05662">
    <property type="entry name" value="YadA_stalk"/>
    <property type="match status" value="2"/>
</dbReference>
<evidence type="ECO:0000313" key="2">
    <source>
        <dbReference type="EMBL" id="EEV25383.1"/>
    </source>
</evidence>
<protein>
    <submittedName>
        <fullName evidence="2">YadA domain-containing protein</fullName>
    </submittedName>
</protein>
<dbReference type="Proteomes" id="UP000003394">
    <property type="component" value="Unassembled WGS sequence"/>
</dbReference>